<dbReference type="InterPro" id="IPR035420">
    <property type="entry name" value="Spt6_SH2"/>
</dbReference>
<evidence type="ECO:0000313" key="8">
    <source>
        <dbReference type="Proteomes" id="UP000319731"/>
    </source>
</evidence>
<comment type="caution">
    <text evidence="7">The sequence shown here is derived from an EMBL/GenBank/DDBJ whole genome shotgun (WGS) entry which is preliminary data.</text>
</comment>
<dbReference type="GO" id="GO:0008023">
    <property type="term" value="C:transcription elongation factor complex"/>
    <property type="evidence" value="ECO:0007669"/>
    <property type="project" value="TreeGrafter"/>
</dbReference>
<dbReference type="Pfam" id="PF14635">
    <property type="entry name" value="HHH_7"/>
    <property type="match status" value="1"/>
</dbReference>
<feature type="compositionally biased region" description="Polar residues" evidence="1">
    <location>
        <begin position="1687"/>
        <end position="1700"/>
    </location>
</feature>
<dbReference type="PANTHER" id="PTHR10145">
    <property type="entry name" value="TRANSCRIPTION ELONGATION FACTOR SPT6"/>
    <property type="match status" value="1"/>
</dbReference>
<feature type="compositionally biased region" description="Polar residues" evidence="1">
    <location>
        <begin position="1508"/>
        <end position="1521"/>
    </location>
</feature>
<evidence type="ECO:0000259" key="5">
    <source>
        <dbReference type="Pfam" id="PF14639"/>
    </source>
</evidence>
<feature type="compositionally biased region" description="Basic and acidic residues" evidence="1">
    <location>
        <begin position="1"/>
        <end position="26"/>
    </location>
</feature>
<keyword evidence="8" id="KW-1185">Reference proteome</keyword>
<evidence type="ECO:0000313" key="7">
    <source>
        <dbReference type="EMBL" id="TPX34146.1"/>
    </source>
</evidence>
<feature type="domain" description="Helix-turn-helix DNA-binding" evidence="6">
    <location>
        <begin position="303"/>
        <end position="416"/>
    </location>
</feature>
<dbReference type="EMBL" id="QEAO01000015">
    <property type="protein sequence ID" value="TPX34146.1"/>
    <property type="molecule type" value="Genomic_DNA"/>
</dbReference>
<evidence type="ECO:0000259" key="4">
    <source>
        <dbReference type="Pfam" id="PF14635"/>
    </source>
</evidence>
<dbReference type="InterPro" id="IPR023319">
    <property type="entry name" value="Tex-like_HTH_dom_sf"/>
</dbReference>
<dbReference type="Pfam" id="PF14641">
    <property type="entry name" value="HTH_44"/>
    <property type="match status" value="1"/>
</dbReference>
<dbReference type="InterPro" id="IPR028088">
    <property type="entry name" value="Spt6_HTH_DNA-bd_dom"/>
</dbReference>
<dbReference type="GO" id="GO:0003677">
    <property type="term" value="F:DNA binding"/>
    <property type="evidence" value="ECO:0007669"/>
    <property type="project" value="InterPro"/>
</dbReference>
<dbReference type="InterPro" id="IPR012337">
    <property type="entry name" value="RNaseH-like_sf"/>
</dbReference>
<feature type="region of interest" description="Disordered" evidence="1">
    <location>
        <begin position="1"/>
        <end position="111"/>
    </location>
</feature>
<feature type="compositionally biased region" description="Basic and acidic residues" evidence="1">
    <location>
        <begin position="136"/>
        <end position="147"/>
    </location>
</feature>
<name>A0A507C825_9FUNG</name>
<dbReference type="InterPro" id="IPR028231">
    <property type="entry name" value="Spt6_YqgF"/>
</dbReference>
<dbReference type="InterPro" id="IPR036860">
    <property type="entry name" value="SH2_dom_sf"/>
</dbReference>
<dbReference type="InterPro" id="IPR028083">
    <property type="entry name" value="Spt6_acidic_N_dom"/>
</dbReference>
<evidence type="ECO:0008006" key="9">
    <source>
        <dbReference type="Google" id="ProtNLM"/>
    </source>
</evidence>
<dbReference type="InterPro" id="IPR035019">
    <property type="entry name" value="Spt6_SH2_N"/>
</dbReference>
<feature type="compositionally biased region" description="Acidic residues" evidence="1">
    <location>
        <begin position="164"/>
        <end position="184"/>
    </location>
</feature>
<dbReference type="Gene3D" id="3.30.420.140">
    <property type="entry name" value="YqgF/RNase H-like domain"/>
    <property type="match status" value="1"/>
</dbReference>
<reference evidence="7 8" key="1">
    <citation type="journal article" date="2019" name="Sci. Rep.">
        <title>Comparative genomics of chytrid fungi reveal insights into the obligate biotrophic and pathogenic lifestyle of Synchytrium endobioticum.</title>
        <authorList>
            <person name="van de Vossenberg B.T.L.H."/>
            <person name="Warris S."/>
            <person name="Nguyen H.D.T."/>
            <person name="van Gent-Pelzer M.P.E."/>
            <person name="Joly D.L."/>
            <person name="van de Geest H.C."/>
            <person name="Bonants P.J.M."/>
            <person name="Smith D.S."/>
            <person name="Levesque C.A."/>
            <person name="van der Lee T.A.J."/>
        </authorList>
    </citation>
    <scope>NUCLEOTIDE SEQUENCE [LARGE SCALE GENOMIC DNA]</scope>
    <source>
        <strain evidence="7 8">JEL517</strain>
    </source>
</reference>
<dbReference type="RefSeq" id="XP_031024943.1">
    <property type="nucleotide sequence ID" value="XM_031169046.1"/>
</dbReference>
<feature type="domain" description="Spt6 SH2" evidence="3">
    <location>
        <begin position="1217"/>
        <end position="1425"/>
    </location>
</feature>
<dbReference type="SUPFAM" id="SSF55550">
    <property type="entry name" value="SH2 domain"/>
    <property type="match status" value="1"/>
</dbReference>
<dbReference type="GO" id="GO:0031491">
    <property type="term" value="F:nucleosome binding"/>
    <property type="evidence" value="ECO:0007669"/>
    <property type="project" value="TreeGrafter"/>
</dbReference>
<dbReference type="InterPro" id="IPR023323">
    <property type="entry name" value="Tex-like_dom_sf"/>
</dbReference>
<evidence type="ECO:0000259" key="3">
    <source>
        <dbReference type="Pfam" id="PF14633"/>
    </source>
</evidence>
<sequence length="1706" mass="193686">MEEGEVRPEESDPDDIHLEPVPRSNEEQAANGKKRKKKVDEDEEGEDTMRPSKSNPGIYSDDDEDEDEEQQEGDEELGSFIADDDEEVADGQERRRKKRRKKVRTIEDELDEEDMDLVRENMGEGEFKRLRRVVDEEKGDDDMHRMFDDDEAGEGEGDRQAMDIDMDEDSDDGFVVNDEGDDENERPRPKAVKRARGMPSGISNEKYDDLMDIFGDYSDYDYHFTQGEEEAEKEQEEVLDEYGEPVPDKSKKEKKLASVFEPAALSRLMLTDRDTEIERTDLPERFQLLEQRMDLGPWAAESRDEMTDEAEWIARKIYAQRPQNVVASVDEHRMDPNLIDAVHYTVKSLRDKDDGGYEVPHIARYGKDPIAHAWTLTDGSAKGLRLSDLWRIFDLDREYRVFSARRRKLKTLLEGVQHGLPEDELAVINQYLENAQTSELLADLHRRITLVYPAVVQEVMGVDSSRTSKVQQLDKWTKGGITTFSKSYDIDLGTFVRELQFAVKYHEPSDPDKFPEDVASEYITASVYNNAPIIMAEAENYLVLLMSTDPSLRSWARAKFESKAALSFKPSVKGKDTIDPDHPFWQFKYLQRKPLRQVVSEEDYNMVILMFAAEQQGLGQIIVESEDTRFLETVEAAICNESYKEVSGKWNERRRIVARRAFQDVMLPEFASHLKSTLLKDARESLAKTIEKIMSEKVGMAGYMPYRSDDEDLRNTFEDDPPRVLALTLVGEFNPSLKGVVIDEDGLLKEHWSIPNVLTREEANGYSHLVMLRHGTPANSEFARKLASINPEFIAIAGSSPQLPRLFDVLEKILQGLKDSNDAEVYIRKTPQYQFVEDDAARIYRNSPRSRSEFPSLDDDGRYLVSLARKVQDPTMEYAGLMNTETEYRSLRLHRLQQYLPDDQMQDCLERAFVNAVNLCGCDINDAVIHPHRAYTLQFVAGFGPRKARKTLERIRNKRTCVYSRNELLTEQYMGGGRHAKTIFNNCSGSIRIRRRHWEDSSKTPAEDVILDILDDTRIHPRNYQWARKIAAAALEVEEQEDHLNPSGAVEDLMEIMKGQDGTTPLDDLDLESYSQTTAELSRLLLVLYDIRSELKHPFAELRSHWEGATKTQVFNMITKEIVGTTVKENMVVEGTVYRTSGPYVRARIGGGDLVGIAAKDDYPDLKDAQIGETLNFKIDKIDDACLNAFCLNLQLMSHTDMQKHRSGDDTRPEVFWDRLVEIDDIEHREKAQMTRKRKFIPRSIKHADFQNVESADAINYLAPQLRGNFVFRPSSKGPKYLILTWKVDDGIYGHIEVEEGDKQPTNFLALGKTLKIGTSSFTELDEIVSTYLNPLIHMTNEILDSKKFQRITYDEAESFLELECVKNSRSNYVLIPADRKPGAFYFVYKHPSNRVHRDAVLVFPTHFEFRNKQIKPPLVRLFDEWKLQEMTRMEADKTAARAKAKEAAAQQVPIPPVNNNPLFGGGGRPAPARNPNYGQQPSYQQQQQQQQQPYVPVAVAAGHWGNSDWSGQPDYNNQASYPAAGGGFADRYDQRQNQPPPPPPRYNQRNQQQQQQYGGQGGGRWNNSNNSTGPSGGYGAGYGPSGAASGYGAAPNNQNGRDNYRETMSSAGGFATVTPQQQYGAQYGQMSGGWGAPQQQQQTYGNIPPQQQGYGPSDWGSTATTQLQQQGEWGGAAAQQLPQQAEWGSTAASQQQQPTGAWGAS</sequence>
<dbReference type="InterPro" id="IPR037027">
    <property type="entry name" value="YqgF/RNaseH-like_dom_sf"/>
</dbReference>
<feature type="compositionally biased region" description="Low complexity" evidence="1">
    <location>
        <begin position="1667"/>
        <end position="1686"/>
    </location>
</feature>
<feature type="compositionally biased region" description="Low complexity" evidence="1">
    <location>
        <begin position="1547"/>
        <end position="1558"/>
    </location>
</feature>
<dbReference type="Pfam" id="PF14639">
    <property type="entry name" value="YqgF"/>
    <property type="match status" value="1"/>
</dbReference>
<dbReference type="CDD" id="cd09918">
    <property type="entry name" value="SH2_Nterm_SPT6_like"/>
    <property type="match status" value="1"/>
</dbReference>
<dbReference type="STRING" id="1806994.A0A507C825"/>
<dbReference type="GO" id="GO:0140673">
    <property type="term" value="P:transcription elongation-coupled chromatin remodeling"/>
    <property type="evidence" value="ECO:0007669"/>
    <property type="project" value="InterPro"/>
</dbReference>
<dbReference type="Gene3D" id="1.10.10.2740">
    <property type="entry name" value="Spt6, Death-like domain"/>
    <property type="match status" value="1"/>
</dbReference>
<dbReference type="InterPro" id="IPR017072">
    <property type="entry name" value="TF_Spt6"/>
</dbReference>
<gene>
    <name evidence="7" type="ORF">SmJEL517_g03118</name>
</gene>
<dbReference type="Gene3D" id="1.10.3500.10">
    <property type="entry name" value="Tex N-terminal region-like"/>
    <property type="match status" value="1"/>
</dbReference>
<protein>
    <recommendedName>
        <fullName evidence="9">Transcription elongation factor Spt6</fullName>
    </recommendedName>
</protein>
<dbReference type="Proteomes" id="UP000319731">
    <property type="component" value="Unassembled WGS sequence"/>
</dbReference>
<proteinExistence type="predicted"/>
<feature type="compositionally biased region" description="Acidic residues" evidence="1">
    <location>
        <begin position="60"/>
        <end position="90"/>
    </location>
</feature>
<feature type="domain" description="Spt6 acidic N-terminal" evidence="2">
    <location>
        <begin position="61"/>
        <end position="134"/>
    </location>
</feature>
<feature type="domain" description="Transcription elongation factor Spt6 YqgF" evidence="5">
    <location>
        <begin position="785"/>
        <end position="881"/>
    </location>
</feature>
<dbReference type="SUPFAM" id="SSF53098">
    <property type="entry name" value="Ribonuclease H-like"/>
    <property type="match status" value="1"/>
</dbReference>
<dbReference type="OrthoDB" id="995477at2759"/>
<dbReference type="GeneID" id="42004343"/>
<dbReference type="Pfam" id="PF14632">
    <property type="entry name" value="SPT6_acidic"/>
    <property type="match status" value="1"/>
</dbReference>
<dbReference type="Gene3D" id="3.30.505.10">
    <property type="entry name" value="SH2 domain"/>
    <property type="match status" value="2"/>
</dbReference>
<dbReference type="Gene3D" id="1.10.150.850">
    <property type="entry name" value="Spt6, helix-hairpin-helix domain"/>
    <property type="match status" value="1"/>
</dbReference>
<evidence type="ECO:0000259" key="2">
    <source>
        <dbReference type="Pfam" id="PF14632"/>
    </source>
</evidence>
<feature type="compositionally biased region" description="Polar residues" evidence="1">
    <location>
        <begin position="1638"/>
        <end position="1666"/>
    </location>
</feature>
<dbReference type="SUPFAM" id="SSF158832">
    <property type="entry name" value="Tex N-terminal region-like"/>
    <property type="match status" value="1"/>
</dbReference>
<dbReference type="Gene3D" id="1.10.10.650">
    <property type="entry name" value="RuvA domain 2-like"/>
    <property type="match status" value="1"/>
</dbReference>
<feature type="region of interest" description="Disordered" evidence="1">
    <location>
        <begin position="1629"/>
        <end position="1706"/>
    </location>
</feature>
<accession>A0A507C825</accession>
<feature type="region of interest" description="Disordered" evidence="1">
    <location>
        <begin position="1441"/>
        <end position="1582"/>
    </location>
</feature>
<feature type="compositionally biased region" description="Low complexity" evidence="1">
    <location>
        <begin position="1470"/>
        <end position="1502"/>
    </location>
</feature>
<feature type="compositionally biased region" description="Basic residues" evidence="1">
    <location>
        <begin position="94"/>
        <end position="103"/>
    </location>
</feature>
<feature type="domain" description="Transcription elongation factor Spt6 helix-hairpin-helix motif" evidence="4">
    <location>
        <begin position="887"/>
        <end position="993"/>
    </location>
</feature>
<dbReference type="InterPro" id="IPR032706">
    <property type="entry name" value="Spt6_HHH"/>
</dbReference>
<dbReference type="Pfam" id="PF14633">
    <property type="entry name" value="SH2_2"/>
    <property type="match status" value="1"/>
</dbReference>
<dbReference type="GO" id="GO:0042393">
    <property type="term" value="F:histone binding"/>
    <property type="evidence" value="ECO:0007669"/>
    <property type="project" value="TreeGrafter"/>
</dbReference>
<dbReference type="GO" id="GO:0034728">
    <property type="term" value="P:nucleosome organization"/>
    <property type="evidence" value="ECO:0007669"/>
    <property type="project" value="TreeGrafter"/>
</dbReference>
<dbReference type="InterPro" id="IPR042066">
    <property type="entry name" value="Spt6_death-like"/>
</dbReference>
<evidence type="ECO:0000256" key="1">
    <source>
        <dbReference type="SAM" id="MobiDB-lite"/>
    </source>
</evidence>
<feature type="region of interest" description="Disordered" evidence="1">
    <location>
        <begin position="136"/>
        <end position="206"/>
    </location>
</feature>
<organism evidence="7 8">
    <name type="scientific">Synchytrium microbalum</name>
    <dbReference type="NCBI Taxonomy" id="1806994"/>
    <lineage>
        <taxon>Eukaryota</taxon>
        <taxon>Fungi</taxon>
        <taxon>Fungi incertae sedis</taxon>
        <taxon>Chytridiomycota</taxon>
        <taxon>Chytridiomycota incertae sedis</taxon>
        <taxon>Chytridiomycetes</taxon>
        <taxon>Synchytriales</taxon>
        <taxon>Synchytriaceae</taxon>
        <taxon>Synchytrium</taxon>
    </lineage>
</organism>
<evidence type="ECO:0000259" key="6">
    <source>
        <dbReference type="Pfam" id="PF14641"/>
    </source>
</evidence>
<dbReference type="PANTHER" id="PTHR10145:SF6">
    <property type="entry name" value="TRANSCRIPTION ELONGATION FACTOR SPT6"/>
    <property type="match status" value="1"/>
</dbReference>